<keyword evidence="9" id="KW-1185">Reference proteome</keyword>
<dbReference type="PROSITE" id="PS50811">
    <property type="entry name" value="WRKY"/>
    <property type="match status" value="1"/>
</dbReference>
<dbReference type="PANTHER" id="PTHR31221:SF193">
    <property type="entry name" value="WRKY TRANSCRIPTION FACTOR PROTEIN 1-RELATED"/>
    <property type="match status" value="1"/>
</dbReference>
<dbReference type="SUPFAM" id="SSF118290">
    <property type="entry name" value="WRKY DNA-binding domain"/>
    <property type="match status" value="1"/>
</dbReference>
<name>A0A8X7THZ2_BRACI</name>
<dbReference type="GO" id="GO:0043565">
    <property type="term" value="F:sequence-specific DNA binding"/>
    <property type="evidence" value="ECO:0007669"/>
    <property type="project" value="InterPro"/>
</dbReference>
<evidence type="ECO:0000256" key="6">
    <source>
        <dbReference type="SAM" id="MobiDB-lite"/>
    </source>
</evidence>
<evidence type="ECO:0000256" key="2">
    <source>
        <dbReference type="ARBA" id="ARBA00023015"/>
    </source>
</evidence>
<dbReference type="InterPro" id="IPR036576">
    <property type="entry name" value="WRKY_dom_sf"/>
</dbReference>
<feature type="region of interest" description="Disordered" evidence="6">
    <location>
        <begin position="52"/>
        <end position="90"/>
    </location>
</feature>
<accession>A0A8X7THZ2</accession>
<reference evidence="8 9" key="1">
    <citation type="submission" date="2020-02" db="EMBL/GenBank/DDBJ databases">
        <authorList>
            <person name="Ma Q."/>
            <person name="Huang Y."/>
            <person name="Song X."/>
            <person name="Pei D."/>
        </authorList>
    </citation>
    <scope>NUCLEOTIDE SEQUENCE [LARGE SCALE GENOMIC DNA]</scope>
    <source>
        <strain evidence="8">Sxm20200214</strain>
        <tissue evidence="8">Leaf</tissue>
    </source>
</reference>
<evidence type="ECO:0000256" key="3">
    <source>
        <dbReference type="ARBA" id="ARBA00023125"/>
    </source>
</evidence>
<dbReference type="EMBL" id="JAAMPC010001361">
    <property type="protein sequence ID" value="KAG2240921.1"/>
    <property type="molecule type" value="Genomic_DNA"/>
</dbReference>
<organism evidence="8 9">
    <name type="scientific">Brassica carinata</name>
    <name type="common">Ethiopian mustard</name>
    <name type="synonym">Abyssinian cabbage</name>
    <dbReference type="NCBI Taxonomy" id="52824"/>
    <lineage>
        <taxon>Eukaryota</taxon>
        <taxon>Viridiplantae</taxon>
        <taxon>Streptophyta</taxon>
        <taxon>Embryophyta</taxon>
        <taxon>Tracheophyta</taxon>
        <taxon>Spermatophyta</taxon>
        <taxon>Magnoliopsida</taxon>
        <taxon>eudicotyledons</taxon>
        <taxon>Gunneridae</taxon>
        <taxon>Pentapetalae</taxon>
        <taxon>rosids</taxon>
        <taxon>malvids</taxon>
        <taxon>Brassicales</taxon>
        <taxon>Brassicaceae</taxon>
        <taxon>Brassiceae</taxon>
        <taxon>Brassica</taxon>
    </lineage>
</organism>
<keyword evidence="2" id="KW-0805">Transcription regulation</keyword>
<comment type="subcellular location">
    <subcellularLocation>
        <location evidence="1">Nucleus</location>
    </subcellularLocation>
</comment>
<keyword evidence="3" id="KW-0238">DNA-binding</keyword>
<evidence type="ECO:0000256" key="4">
    <source>
        <dbReference type="ARBA" id="ARBA00023163"/>
    </source>
</evidence>
<dbReference type="Pfam" id="PF03106">
    <property type="entry name" value="WRKY"/>
    <property type="match status" value="1"/>
</dbReference>
<dbReference type="Proteomes" id="UP000886595">
    <property type="component" value="Unassembled WGS sequence"/>
</dbReference>
<dbReference type="Gene3D" id="2.20.25.80">
    <property type="entry name" value="WRKY domain"/>
    <property type="match status" value="1"/>
</dbReference>
<dbReference type="OrthoDB" id="637682at2759"/>
<dbReference type="GO" id="GO:0003700">
    <property type="term" value="F:DNA-binding transcription factor activity"/>
    <property type="evidence" value="ECO:0007669"/>
    <property type="project" value="InterPro"/>
</dbReference>
<gene>
    <name evidence="8" type="ORF">Bca52824_096978</name>
</gene>
<evidence type="ECO:0000256" key="5">
    <source>
        <dbReference type="ARBA" id="ARBA00023242"/>
    </source>
</evidence>
<keyword evidence="4" id="KW-0804">Transcription</keyword>
<evidence type="ECO:0000256" key="1">
    <source>
        <dbReference type="ARBA" id="ARBA00004123"/>
    </source>
</evidence>
<dbReference type="PANTHER" id="PTHR31221">
    <property type="entry name" value="WRKY TRANSCRIPTION FACTOR PROTEIN 1-RELATED"/>
    <property type="match status" value="1"/>
</dbReference>
<dbReference type="AlphaFoldDB" id="A0A8X7THZ2"/>
<sequence>MDRLLRLYTREHMTIPNLNLAGTQVVLLCLHKKRDRTSILLLMAEMLIQPVSPVEQNENEDGGDLAVSNRNNDDDVDENDPSSKRRKVDGAMEIIPLVKQPIREPRVVVQTLSEVDILDDGYRWRKYGQKVVRGNPNPRFLY</sequence>
<dbReference type="InterPro" id="IPR003657">
    <property type="entry name" value="WRKY_dom"/>
</dbReference>
<dbReference type="GO" id="GO:0005634">
    <property type="term" value="C:nucleus"/>
    <property type="evidence" value="ECO:0007669"/>
    <property type="project" value="UniProtKB-SubCell"/>
</dbReference>
<protein>
    <recommendedName>
        <fullName evidence="7">WRKY domain-containing protein</fullName>
    </recommendedName>
</protein>
<comment type="caution">
    <text evidence="8">The sequence shown here is derived from an EMBL/GenBank/DDBJ whole genome shotgun (WGS) entry which is preliminary data.</text>
</comment>
<proteinExistence type="predicted"/>
<keyword evidence="5" id="KW-0539">Nucleus</keyword>
<evidence type="ECO:0000313" key="9">
    <source>
        <dbReference type="Proteomes" id="UP000886595"/>
    </source>
</evidence>
<feature type="domain" description="WRKY" evidence="7">
    <location>
        <begin position="113"/>
        <end position="142"/>
    </location>
</feature>
<dbReference type="InterPro" id="IPR044810">
    <property type="entry name" value="WRKY_plant"/>
</dbReference>
<evidence type="ECO:0000259" key="7">
    <source>
        <dbReference type="PROSITE" id="PS50811"/>
    </source>
</evidence>
<evidence type="ECO:0000313" key="8">
    <source>
        <dbReference type="EMBL" id="KAG2240921.1"/>
    </source>
</evidence>